<feature type="chain" id="PRO_5005466310" description="DUF732 domain-containing protein" evidence="2">
    <location>
        <begin position="19"/>
        <end position="232"/>
    </location>
</feature>
<dbReference type="AlphaFoldDB" id="A0A0K1PMY4"/>
<evidence type="ECO:0000256" key="2">
    <source>
        <dbReference type="SAM" id="SignalP"/>
    </source>
</evidence>
<proteinExistence type="predicted"/>
<dbReference type="EMBL" id="CP012333">
    <property type="protein sequence ID" value="AKU94474.1"/>
    <property type="molecule type" value="Genomic_DNA"/>
</dbReference>
<organism evidence="3 4">
    <name type="scientific">Labilithrix luteola</name>
    <dbReference type="NCBI Taxonomy" id="1391654"/>
    <lineage>
        <taxon>Bacteria</taxon>
        <taxon>Pseudomonadati</taxon>
        <taxon>Myxococcota</taxon>
        <taxon>Polyangia</taxon>
        <taxon>Polyangiales</taxon>
        <taxon>Labilitrichaceae</taxon>
        <taxon>Labilithrix</taxon>
    </lineage>
</organism>
<evidence type="ECO:0008006" key="5">
    <source>
        <dbReference type="Google" id="ProtNLM"/>
    </source>
</evidence>
<feature type="region of interest" description="Disordered" evidence="1">
    <location>
        <begin position="24"/>
        <end position="72"/>
    </location>
</feature>
<reference evidence="3 4" key="1">
    <citation type="submission" date="2015-08" db="EMBL/GenBank/DDBJ databases">
        <authorList>
            <person name="Babu N.S."/>
            <person name="Beckwith C.J."/>
            <person name="Beseler K.G."/>
            <person name="Brison A."/>
            <person name="Carone J.V."/>
            <person name="Caskin T.P."/>
            <person name="Diamond M."/>
            <person name="Durham M.E."/>
            <person name="Foxe J.M."/>
            <person name="Go M."/>
            <person name="Henderson B.A."/>
            <person name="Jones I.B."/>
            <person name="McGettigan J.A."/>
            <person name="Micheletti S.J."/>
            <person name="Nasrallah M.E."/>
            <person name="Ortiz D."/>
            <person name="Piller C.R."/>
            <person name="Privatt S.R."/>
            <person name="Schneider S.L."/>
            <person name="Sharp S."/>
            <person name="Smith T.C."/>
            <person name="Stanton J.D."/>
            <person name="Ullery H.E."/>
            <person name="Wilson R.J."/>
            <person name="Serrano M.G."/>
            <person name="Buck G."/>
            <person name="Lee V."/>
            <person name="Wang Y."/>
            <person name="Carvalho R."/>
            <person name="Voegtly L."/>
            <person name="Shi R."/>
            <person name="Duckworth R."/>
            <person name="Johnson A."/>
            <person name="Loviza R."/>
            <person name="Walstead R."/>
            <person name="Shah Z."/>
            <person name="Kiflezghi M."/>
            <person name="Wade K."/>
            <person name="Ball S.L."/>
            <person name="Bradley K.W."/>
            <person name="Asai D.J."/>
            <person name="Bowman C.A."/>
            <person name="Russell D.A."/>
            <person name="Pope W.H."/>
            <person name="Jacobs-Sera D."/>
            <person name="Hendrix R.W."/>
            <person name="Hatfull G.F."/>
        </authorList>
    </citation>
    <scope>NUCLEOTIDE SEQUENCE [LARGE SCALE GENOMIC DNA]</scope>
    <source>
        <strain evidence="3 4">DSM 27648</strain>
    </source>
</reference>
<keyword evidence="4" id="KW-1185">Reference proteome</keyword>
<protein>
    <recommendedName>
        <fullName evidence="5">DUF732 domain-containing protein</fullName>
    </recommendedName>
</protein>
<gene>
    <name evidence="3" type="ORF">AKJ09_01138</name>
</gene>
<name>A0A0K1PMY4_9BACT</name>
<feature type="signal peptide" evidence="2">
    <location>
        <begin position="1"/>
        <end position="18"/>
    </location>
</feature>
<dbReference type="PROSITE" id="PS51257">
    <property type="entry name" value="PROKAR_LIPOPROTEIN"/>
    <property type="match status" value="1"/>
</dbReference>
<evidence type="ECO:0000313" key="4">
    <source>
        <dbReference type="Proteomes" id="UP000064967"/>
    </source>
</evidence>
<dbReference type="RefSeq" id="WP_146646066.1">
    <property type="nucleotide sequence ID" value="NZ_CP012333.1"/>
</dbReference>
<evidence type="ECO:0000256" key="1">
    <source>
        <dbReference type="SAM" id="MobiDB-lite"/>
    </source>
</evidence>
<dbReference type="Proteomes" id="UP000064967">
    <property type="component" value="Chromosome"/>
</dbReference>
<dbReference type="KEGG" id="llu:AKJ09_01138"/>
<dbReference type="OrthoDB" id="5501671at2"/>
<evidence type="ECO:0000313" key="3">
    <source>
        <dbReference type="EMBL" id="AKU94474.1"/>
    </source>
</evidence>
<keyword evidence="2" id="KW-0732">Signal</keyword>
<sequence length="232" mass="23172">MKRIALALIGVAALALSACDGTSDTLTDGRDGVDGQNSGSGSTAGGEDTTFNHSNNPGGADPQATEQPAEPAQIKMVGSPEVTSRLHGCGKLSVASIANLITSRGLTGGQPQGTQSAQQIFNASGAALGAANYNGRVPEAPFASTSAMAKLFDIFAMGSYAAVGNNYNAPACPNTKILGADGKFTKDGLTCLLGKPARDEHVAIANDAIAQNGTDGAKIAIAALLAAAHTCQ</sequence>
<dbReference type="STRING" id="1391654.AKJ09_01138"/>
<accession>A0A0K1PMY4</accession>